<dbReference type="Pfam" id="PF10699">
    <property type="entry name" value="HAP2-GCS1"/>
    <property type="match status" value="1"/>
</dbReference>
<dbReference type="Proteomes" id="UP000838878">
    <property type="component" value="Chromosome 3"/>
</dbReference>
<feature type="non-terminal residue" evidence="3">
    <location>
        <position position="596"/>
    </location>
</feature>
<dbReference type="OrthoDB" id="44061at2759"/>
<organism evidence="3 4">
    <name type="scientific">Brenthis ino</name>
    <name type="common">lesser marbled fritillary</name>
    <dbReference type="NCBI Taxonomy" id="405034"/>
    <lineage>
        <taxon>Eukaryota</taxon>
        <taxon>Metazoa</taxon>
        <taxon>Ecdysozoa</taxon>
        <taxon>Arthropoda</taxon>
        <taxon>Hexapoda</taxon>
        <taxon>Insecta</taxon>
        <taxon>Pterygota</taxon>
        <taxon>Neoptera</taxon>
        <taxon>Endopterygota</taxon>
        <taxon>Lepidoptera</taxon>
        <taxon>Glossata</taxon>
        <taxon>Ditrysia</taxon>
        <taxon>Papilionoidea</taxon>
        <taxon>Nymphalidae</taxon>
        <taxon>Heliconiinae</taxon>
        <taxon>Argynnini</taxon>
        <taxon>Brenthis</taxon>
    </lineage>
</organism>
<proteinExistence type="predicted"/>
<gene>
    <name evidence="3" type="ORF">BINO364_LOCUS8620</name>
</gene>
<keyword evidence="4" id="KW-1185">Reference proteome</keyword>
<protein>
    <recommendedName>
        <fullName evidence="2">Generative cell specific-1/HAP2 domain-containing protein</fullName>
    </recommendedName>
</protein>
<keyword evidence="1" id="KW-1133">Transmembrane helix</keyword>
<dbReference type="EMBL" id="OV170223">
    <property type="protein sequence ID" value="CAH0722703.1"/>
    <property type="molecule type" value="Genomic_DNA"/>
</dbReference>
<dbReference type="AlphaFoldDB" id="A0A8J9UM83"/>
<feature type="transmembrane region" description="Helical" evidence="1">
    <location>
        <begin position="485"/>
        <end position="507"/>
    </location>
</feature>
<evidence type="ECO:0000313" key="3">
    <source>
        <dbReference type="EMBL" id="CAH0722703.1"/>
    </source>
</evidence>
<dbReference type="InterPro" id="IPR018928">
    <property type="entry name" value="HAP2/GCS1_dom"/>
</dbReference>
<keyword evidence="1" id="KW-0812">Transmembrane</keyword>
<evidence type="ECO:0000313" key="4">
    <source>
        <dbReference type="Proteomes" id="UP000838878"/>
    </source>
</evidence>
<accession>A0A8J9UM83</accession>
<sequence length="596" mass="67365">MTGVQTFVITQIMPPAGLEHATAGKEKGTIIKRHVSYALYDENFGKDVQKNYAMPLYYDDYHNNENVYSMKHRKATKVLLNSGDKQNAASNINEATSSHSKGKSSKEKNIIKNYKKEILEGSSLVRGKVKNKEREFALYEINDPELLCAAHLQLFEKLISPRGKTLWNDLTKDETATVNIKNSKWSNQDVIIQYKPVEYLTREDFSLPLQNLCLIVPLKGADDIYQEGKVRDFFIVPMNDVITLNDLVGEKKRNLNENESSSAYNMSIGQDYRRVGVRTTRALMSDRNDLKIFSRGSEKYLKVPHTKPHHAQLDIEARADDNELVLVGAFGRLMTIVSDSTRATRTVLTVQASNTGLAASNFRVLIRDCIPSSMVMSAENAVADTVMLPPRHTKSFRINILFKIPVDIAHCAVALVNDDDESIAVRDIKIKKEDRCFCVWYCDCVCLSEDPKLLCRSLSDAQLVAAGLPVQRGTRHVRSICYPDVVTINIFVTMIGILLALLFLGIIKGFLGLILRGGGSWGLHLILQTPRKLERYYESSLRSRRVVYDKEGWPIHPDTKQRDIRLVSKLLCLMTFIENAINAIESMINQLLLSIY</sequence>
<keyword evidence="1" id="KW-0472">Membrane</keyword>
<feature type="domain" description="Generative cell specific-1/HAP2" evidence="2">
    <location>
        <begin position="296"/>
        <end position="434"/>
    </location>
</feature>
<reference evidence="3" key="1">
    <citation type="submission" date="2021-12" db="EMBL/GenBank/DDBJ databases">
        <authorList>
            <person name="Martin H S."/>
        </authorList>
    </citation>
    <scope>NUCLEOTIDE SEQUENCE</scope>
</reference>
<evidence type="ECO:0000256" key="1">
    <source>
        <dbReference type="SAM" id="Phobius"/>
    </source>
</evidence>
<name>A0A8J9UM83_9NEOP</name>
<evidence type="ECO:0000259" key="2">
    <source>
        <dbReference type="Pfam" id="PF10699"/>
    </source>
</evidence>